<dbReference type="AlphaFoldDB" id="W7BKI1"/>
<keyword evidence="3" id="KW-1185">Reference proteome</keyword>
<evidence type="ECO:0000313" key="2">
    <source>
        <dbReference type="EMBL" id="EUJ25295.1"/>
    </source>
</evidence>
<evidence type="ECO:0000313" key="3">
    <source>
        <dbReference type="Proteomes" id="UP000019254"/>
    </source>
</evidence>
<keyword evidence="1" id="KW-0812">Transmembrane</keyword>
<feature type="transmembrane region" description="Helical" evidence="1">
    <location>
        <begin position="36"/>
        <end position="54"/>
    </location>
</feature>
<organism evidence="2 3">
    <name type="scientific">Listeria cornellensis FSL F6-0969</name>
    <dbReference type="NCBI Taxonomy" id="1265820"/>
    <lineage>
        <taxon>Bacteria</taxon>
        <taxon>Bacillati</taxon>
        <taxon>Bacillota</taxon>
        <taxon>Bacilli</taxon>
        <taxon>Bacillales</taxon>
        <taxon>Listeriaceae</taxon>
        <taxon>Listeria</taxon>
    </lineage>
</organism>
<comment type="caution">
    <text evidence="2">The sequence shown here is derived from an EMBL/GenBank/DDBJ whole genome shotgun (WGS) entry which is preliminary data.</text>
</comment>
<dbReference type="PATRIC" id="fig|1265820.5.peg.3567"/>
<dbReference type="RefSeq" id="WP_036082369.1">
    <property type="nucleotide sequence ID" value="NZ_AODE01000047.1"/>
</dbReference>
<feature type="transmembrane region" description="Helical" evidence="1">
    <location>
        <begin position="66"/>
        <end position="86"/>
    </location>
</feature>
<evidence type="ECO:0000256" key="1">
    <source>
        <dbReference type="SAM" id="Phobius"/>
    </source>
</evidence>
<sequence>MRLGNQTKLVSLYHWFTYLCCFISFFTVIFRTKAQGYEFLALLPLAYTICYWVVFSKSLNIELRVFNVIFIVMQGLRFVIMPIFLVSVQYYGGRSPVAPLPSSIETAIWLMVYELIILTLVIFFLDQKYQKKDG</sequence>
<reference evidence="2 3" key="1">
    <citation type="journal article" date="2014" name="Int. J. Syst. Evol. Microbiol.">
        <title>Listeria floridensis sp. nov., Listeria aquatica sp. nov., Listeria cornellensis sp. nov., Listeria riparia sp. nov. and Listeria grandensis sp. nov., from agricultural and natural environments.</title>
        <authorList>
            <person name="den Bakker H.C."/>
            <person name="Warchocki S."/>
            <person name="Wright E.M."/>
            <person name="Allred A.F."/>
            <person name="Ahlstrom C."/>
            <person name="Manuel C.S."/>
            <person name="Stasiewicz M.J."/>
            <person name="Burrell A."/>
            <person name="Roof S."/>
            <person name="Strawn L."/>
            <person name="Fortes E.D."/>
            <person name="Nightingale K.K."/>
            <person name="Kephart D."/>
            <person name="Wiedmann M."/>
        </authorList>
    </citation>
    <scope>NUCLEOTIDE SEQUENCE [LARGE SCALE GENOMIC DNA]</scope>
    <source>
        <strain evidence="3">FSL F6-969</strain>
    </source>
</reference>
<dbReference type="EMBL" id="AODE01000047">
    <property type="protein sequence ID" value="EUJ25295.1"/>
    <property type="molecule type" value="Genomic_DNA"/>
</dbReference>
<keyword evidence="1" id="KW-0472">Membrane</keyword>
<dbReference type="STRING" id="1265820.PCORN_18109"/>
<feature type="transmembrane region" description="Helical" evidence="1">
    <location>
        <begin position="12"/>
        <end position="30"/>
    </location>
</feature>
<feature type="transmembrane region" description="Helical" evidence="1">
    <location>
        <begin position="106"/>
        <end position="125"/>
    </location>
</feature>
<keyword evidence="1" id="KW-1133">Transmembrane helix</keyword>
<name>W7BKI1_9LIST</name>
<accession>W7BKI1</accession>
<proteinExistence type="predicted"/>
<protein>
    <submittedName>
        <fullName evidence="2">Uncharacterized protein</fullName>
    </submittedName>
</protein>
<gene>
    <name evidence="2" type="ORF">PCORN_18109</name>
</gene>
<dbReference type="Proteomes" id="UP000019254">
    <property type="component" value="Unassembled WGS sequence"/>
</dbReference>
<dbReference type="OrthoDB" id="2414544at2"/>